<evidence type="ECO:0000313" key="7">
    <source>
        <dbReference type="Proteomes" id="UP000247485"/>
    </source>
</evidence>
<dbReference type="PANTHER" id="PTHR30629:SF9">
    <property type="entry name" value="PROTEIN INTB-RELATED"/>
    <property type="match status" value="1"/>
</dbReference>
<sequence length="232" mass="26370">MSLTDTKIRSLKPSDKPFKVSDSHGLYLLVKPSGSRHWYLKYRIKGKESRIALGAYPVISLSDARSQREGIRKMLVLNINPAEQRATERSSRIPAKVFKNVALAWHKSNKQWSQNTADRLLASMSNHIFPVIGTMSVSELKPRHFITLLKGIEEKGLLEVASRTRQYLRNIMRYAVHHGLIDFNPAANLDGVTAPPVKRHYPALPLEHLPELLESIESFQQCRELTCSPPRI</sequence>
<dbReference type="InterPro" id="IPR053876">
    <property type="entry name" value="Phage_int_M"/>
</dbReference>
<dbReference type="GO" id="GO:0015074">
    <property type="term" value="P:DNA integration"/>
    <property type="evidence" value="ECO:0007669"/>
    <property type="project" value="UniProtKB-KW"/>
</dbReference>
<dbReference type="InterPro" id="IPR011010">
    <property type="entry name" value="DNA_brk_join_enz"/>
</dbReference>
<dbReference type="InterPro" id="IPR044068">
    <property type="entry name" value="CB"/>
</dbReference>
<keyword evidence="3 4" id="KW-0238">DNA-binding</keyword>
<dbReference type="EMBL" id="QJJG01000035">
    <property type="protein sequence ID" value="PXW34618.1"/>
    <property type="molecule type" value="Genomic_DNA"/>
</dbReference>
<dbReference type="PANTHER" id="PTHR30629">
    <property type="entry name" value="PROPHAGE INTEGRASE"/>
    <property type="match status" value="1"/>
</dbReference>
<evidence type="ECO:0000256" key="3">
    <source>
        <dbReference type="ARBA" id="ARBA00023125"/>
    </source>
</evidence>
<protein>
    <submittedName>
        <fullName evidence="6">Uncharacterized protein DUF4102</fullName>
    </submittedName>
</protein>
<evidence type="ECO:0000256" key="4">
    <source>
        <dbReference type="PROSITE-ProRule" id="PRU01248"/>
    </source>
</evidence>
<keyword evidence="2" id="KW-0229">DNA integration</keyword>
<dbReference type="AlphaFoldDB" id="A0A318F5Y3"/>
<comment type="caution">
    <text evidence="6">The sequence shown here is derived from an EMBL/GenBank/DDBJ whole genome shotgun (WGS) entry which is preliminary data.</text>
</comment>
<organism evidence="6 7">
    <name type="scientific">Klebsiella oxytoca</name>
    <dbReference type="NCBI Taxonomy" id="571"/>
    <lineage>
        <taxon>Bacteria</taxon>
        <taxon>Pseudomonadati</taxon>
        <taxon>Pseudomonadota</taxon>
        <taxon>Gammaproteobacteria</taxon>
        <taxon>Enterobacterales</taxon>
        <taxon>Enterobacteriaceae</taxon>
        <taxon>Klebsiella/Raoultella group</taxon>
        <taxon>Klebsiella</taxon>
    </lineage>
</organism>
<feature type="domain" description="Core-binding (CB)" evidence="5">
    <location>
        <begin position="96"/>
        <end position="176"/>
    </location>
</feature>
<gene>
    <name evidence="6" type="ORF">DET57_13533</name>
</gene>
<dbReference type="Proteomes" id="UP000247485">
    <property type="component" value="Unassembled WGS sequence"/>
</dbReference>
<accession>A0A318F5Y3</accession>
<evidence type="ECO:0000256" key="2">
    <source>
        <dbReference type="ARBA" id="ARBA00022908"/>
    </source>
</evidence>
<dbReference type="Gene3D" id="1.10.150.130">
    <property type="match status" value="1"/>
</dbReference>
<evidence type="ECO:0000259" key="5">
    <source>
        <dbReference type="PROSITE" id="PS51900"/>
    </source>
</evidence>
<dbReference type="GO" id="GO:0003677">
    <property type="term" value="F:DNA binding"/>
    <property type="evidence" value="ECO:0007669"/>
    <property type="project" value="UniProtKB-UniRule"/>
</dbReference>
<dbReference type="SUPFAM" id="SSF56349">
    <property type="entry name" value="DNA breaking-rejoining enzymes"/>
    <property type="match status" value="1"/>
</dbReference>
<dbReference type="InterPro" id="IPR050808">
    <property type="entry name" value="Phage_Integrase"/>
</dbReference>
<dbReference type="Gene3D" id="3.30.160.390">
    <property type="entry name" value="Integrase, DNA-binding domain"/>
    <property type="match status" value="1"/>
</dbReference>
<dbReference type="Pfam" id="PF22022">
    <property type="entry name" value="Phage_int_M"/>
    <property type="match status" value="1"/>
</dbReference>
<dbReference type="InterPro" id="IPR038488">
    <property type="entry name" value="Integrase_DNA-bd_sf"/>
</dbReference>
<dbReference type="Pfam" id="PF13356">
    <property type="entry name" value="Arm-DNA-bind_3"/>
    <property type="match status" value="1"/>
</dbReference>
<evidence type="ECO:0000256" key="1">
    <source>
        <dbReference type="ARBA" id="ARBA00008857"/>
    </source>
</evidence>
<dbReference type="InterPro" id="IPR025166">
    <property type="entry name" value="Integrase_DNA_bind_dom"/>
</dbReference>
<reference evidence="6 7" key="1">
    <citation type="submission" date="2018-05" db="EMBL/GenBank/DDBJ databases">
        <title>Freshwater and sediment microbial communities from various areas in North America, analyzing microbe dynamics in response to fracking.</title>
        <authorList>
            <person name="Lamendella R."/>
        </authorList>
    </citation>
    <scope>NUCLEOTIDE SEQUENCE [LARGE SCALE GENOMIC DNA]</scope>
    <source>
        <strain evidence="6 7">67</strain>
    </source>
</reference>
<proteinExistence type="inferred from homology"/>
<name>A0A318F5Y3_KLEOX</name>
<dbReference type="InterPro" id="IPR010998">
    <property type="entry name" value="Integrase_recombinase_N"/>
</dbReference>
<evidence type="ECO:0000313" key="6">
    <source>
        <dbReference type="EMBL" id="PXW34618.1"/>
    </source>
</evidence>
<comment type="similarity">
    <text evidence="1">Belongs to the 'phage' integrase family.</text>
</comment>
<dbReference type="PROSITE" id="PS51900">
    <property type="entry name" value="CB"/>
    <property type="match status" value="1"/>
</dbReference>